<organism evidence="2 3">
    <name type="scientific">Daphnia magna</name>
    <dbReference type="NCBI Taxonomy" id="35525"/>
    <lineage>
        <taxon>Eukaryota</taxon>
        <taxon>Metazoa</taxon>
        <taxon>Ecdysozoa</taxon>
        <taxon>Arthropoda</taxon>
        <taxon>Crustacea</taxon>
        <taxon>Branchiopoda</taxon>
        <taxon>Diplostraca</taxon>
        <taxon>Cladocera</taxon>
        <taxon>Anomopoda</taxon>
        <taxon>Daphniidae</taxon>
        <taxon>Daphnia</taxon>
    </lineage>
</organism>
<dbReference type="AlphaFoldDB" id="A0A164SMG4"/>
<sequence>MQQRYGVRDSKILSSSADAPSAVKDDGGSTIRDKGFNGTVELEWLAALAASVAVSQSEMSQLSERSYHSEKCGRPNTLVLHITPKCNNMLTWNPKRHEELARTACQIAFQLGSCVVKRIASKHTVIWTSFFRHSFEAMEALILWKTSTLGCSAFFPVT</sequence>
<evidence type="ECO:0000313" key="2">
    <source>
        <dbReference type="EMBL" id="KZS09765.1"/>
    </source>
</evidence>
<reference evidence="2 3" key="1">
    <citation type="submission" date="2016-03" db="EMBL/GenBank/DDBJ databases">
        <title>EvidentialGene: Evidence-directed Construction of Genes on Genomes.</title>
        <authorList>
            <person name="Gilbert D.G."/>
            <person name="Choi J.-H."/>
            <person name="Mockaitis K."/>
            <person name="Colbourne J."/>
            <person name="Pfrender M."/>
        </authorList>
    </citation>
    <scope>NUCLEOTIDE SEQUENCE [LARGE SCALE GENOMIC DNA]</scope>
    <source>
        <strain evidence="2 3">Xinb3</strain>
        <tissue evidence="2">Complete organism</tissue>
    </source>
</reference>
<accession>A0A164SMG4</accession>
<feature type="region of interest" description="Disordered" evidence="1">
    <location>
        <begin position="1"/>
        <end position="30"/>
    </location>
</feature>
<evidence type="ECO:0000313" key="3">
    <source>
        <dbReference type="Proteomes" id="UP000076858"/>
    </source>
</evidence>
<evidence type="ECO:0000256" key="1">
    <source>
        <dbReference type="SAM" id="MobiDB-lite"/>
    </source>
</evidence>
<dbReference type="Proteomes" id="UP000076858">
    <property type="component" value="Unassembled WGS sequence"/>
</dbReference>
<dbReference type="EMBL" id="LRGB01001992">
    <property type="protein sequence ID" value="KZS09765.1"/>
    <property type="molecule type" value="Genomic_DNA"/>
</dbReference>
<protein>
    <submittedName>
        <fullName evidence="2">Uncharacterized protein</fullName>
    </submittedName>
</protein>
<name>A0A164SMG4_9CRUS</name>
<gene>
    <name evidence="2" type="ORF">APZ42_025949</name>
</gene>
<comment type="caution">
    <text evidence="2">The sequence shown here is derived from an EMBL/GenBank/DDBJ whole genome shotgun (WGS) entry which is preliminary data.</text>
</comment>
<keyword evidence="3" id="KW-1185">Reference proteome</keyword>
<feature type="compositionally biased region" description="Basic and acidic residues" evidence="1">
    <location>
        <begin position="1"/>
        <end position="11"/>
    </location>
</feature>
<proteinExistence type="predicted"/>